<proteinExistence type="predicted"/>
<dbReference type="Proteomes" id="UP000574067">
    <property type="component" value="Unassembled WGS sequence"/>
</dbReference>
<evidence type="ECO:0000313" key="1">
    <source>
        <dbReference type="EMBL" id="NML16532.1"/>
    </source>
</evidence>
<dbReference type="Pfam" id="PF13665">
    <property type="entry name" value="Tox-PAAR-like"/>
    <property type="match status" value="1"/>
</dbReference>
<gene>
    <name evidence="1" type="ORF">HHL10_16235</name>
</gene>
<dbReference type="RefSeq" id="WP_169161441.1">
    <property type="nucleotide sequence ID" value="NZ_JABBFW010000011.1"/>
</dbReference>
<reference evidence="1 2" key="1">
    <citation type="submission" date="2020-04" db="EMBL/GenBank/DDBJ databases">
        <title>Azohydromonas sp. isolated from soil.</title>
        <authorList>
            <person name="Dahal R.H."/>
        </authorList>
    </citation>
    <scope>NUCLEOTIDE SEQUENCE [LARGE SCALE GENOMIC DNA]</scope>
    <source>
        <strain evidence="1 2">G-1-1-14</strain>
    </source>
</reference>
<protein>
    <submittedName>
        <fullName evidence="1">DUF4150 domain-containing protein</fullName>
    </submittedName>
</protein>
<evidence type="ECO:0000313" key="2">
    <source>
        <dbReference type="Proteomes" id="UP000574067"/>
    </source>
</evidence>
<dbReference type="Gene3D" id="1.10.30.50">
    <property type="match status" value="1"/>
</dbReference>
<comment type="caution">
    <text evidence="1">The sequence shown here is derived from an EMBL/GenBank/DDBJ whole genome shotgun (WGS) entry which is preliminary data.</text>
</comment>
<organism evidence="1 2">
    <name type="scientific">Azohydromonas caseinilytica</name>
    <dbReference type="NCBI Taxonomy" id="2728836"/>
    <lineage>
        <taxon>Bacteria</taxon>
        <taxon>Pseudomonadati</taxon>
        <taxon>Pseudomonadota</taxon>
        <taxon>Betaproteobacteria</taxon>
        <taxon>Burkholderiales</taxon>
        <taxon>Sphaerotilaceae</taxon>
        <taxon>Azohydromonas</taxon>
    </lineage>
</organism>
<accession>A0A848FB27</accession>
<keyword evidence="2" id="KW-1185">Reference proteome</keyword>
<name>A0A848FB27_9BURK</name>
<dbReference type="EMBL" id="JABBFW010000011">
    <property type="protein sequence ID" value="NML16532.1"/>
    <property type="molecule type" value="Genomic_DNA"/>
</dbReference>
<dbReference type="AlphaFoldDB" id="A0A848FB27"/>
<sequence>MSDQVFANGMEISCKAASQGKSICAFPDVCFTPPQTPATPTGVPVPYPNTGMASDCTDGSTSVQISGQEVMLKDKSYFKKSTGDEAGSAPKKGLITGTIQGKVYFVSWSMDVLVEQENVVRHLDSTTHNHACPNANEQILWPHIVSQATAGMQTKPLDKCPAECKTKKTHKTRYKNLRKGTPSDKAQASVNRRRPKICDACKQPAATLAADHVVPLKKICEMPGFACLPNEKQEEIADAAYNYDGLCGSCNSSKCDRLWHNWKRVKVRNLTLHPSTRAAKIKKTEEVAKRITKEIRETPCKE</sequence>